<dbReference type="Gene3D" id="3.30.420.10">
    <property type="entry name" value="Ribonuclease H-like superfamily/Ribonuclease H"/>
    <property type="match status" value="1"/>
</dbReference>
<dbReference type="SUPFAM" id="SSF53098">
    <property type="entry name" value="Ribonuclease H-like"/>
    <property type="match status" value="1"/>
</dbReference>
<dbReference type="InterPro" id="IPR025948">
    <property type="entry name" value="HTH-like_dom"/>
</dbReference>
<accession>A0ABV2C0C6</accession>
<dbReference type="EMBL" id="JBEVCJ010000145">
    <property type="protein sequence ID" value="MET1257637.1"/>
    <property type="molecule type" value="Genomic_DNA"/>
</dbReference>
<dbReference type="PANTHER" id="PTHR46889:SF4">
    <property type="entry name" value="TRANSPOSASE INSO FOR INSERTION SEQUENCE ELEMENT IS911B-RELATED"/>
    <property type="match status" value="1"/>
</dbReference>
<reference evidence="2 3" key="1">
    <citation type="submission" date="2024-06" db="EMBL/GenBank/DDBJ databases">
        <authorList>
            <person name="Li F."/>
        </authorList>
    </citation>
    <scope>NUCLEOTIDE SEQUENCE [LARGE SCALE GENOMIC DNA]</scope>
    <source>
        <strain evidence="2 3">GXAS 311</strain>
    </source>
</reference>
<feature type="non-terminal residue" evidence="2">
    <location>
        <position position="177"/>
    </location>
</feature>
<dbReference type="Proteomes" id="UP001548189">
    <property type="component" value="Unassembled WGS sequence"/>
</dbReference>
<evidence type="ECO:0000259" key="1">
    <source>
        <dbReference type="PROSITE" id="PS50994"/>
    </source>
</evidence>
<organism evidence="2 3">
    <name type="scientific">Aliikangiella maris</name>
    <dbReference type="NCBI Taxonomy" id="3162458"/>
    <lineage>
        <taxon>Bacteria</taxon>
        <taxon>Pseudomonadati</taxon>
        <taxon>Pseudomonadota</taxon>
        <taxon>Gammaproteobacteria</taxon>
        <taxon>Oceanospirillales</taxon>
        <taxon>Pleioneaceae</taxon>
        <taxon>Aliikangiella</taxon>
    </lineage>
</organism>
<name>A0ABV2C0C6_9GAMM</name>
<evidence type="ECO:0000313" key="3">
    <source>
        <dbReference type="Proteomes" id="UP001548189"/>
    </source>
</evidence>
<keyword evidence="3" id="KW-1185">Reference proteome</keyword>
<dbReference type="PROSITE" id="PS50994">
    <property type="entry name" value="INTEGRASE"/>
    <property type="match status" value="1"/>
</dbReference>
<dbReference type="RefSeq" id="WP_353898218.1">
    <property type="nucleotide sequence ID" value="NZ_JBEVCJ010000145.1"/>
</dbReference>
<dbReference type="InterPro" id="IPR036397">
    <property type="entry name" value="RNaseH_sf"/>
</dbReference>
<sequence length="177" mass="20408">MSDAKRVSPRIHAQFKREGISVSRKRVARIMRELGLRAKSKRRFKATTNSRHNKPVAPNLLARQFSPIRADIAWVADITYIWTDEGWLYLATVIDLHSRKIIGWSMSERMQTKLVLDALKMAIKARQPQPNLIHHSDRGMQYASEDYQSVLTENGIRCSMSAKGDCYDNAVMESFYH</sequence>
<protein>
    <submittedName>
        <fullName evidence="2">IS3 family transposase</fullName>
    </submittedName>
</protein>
<gene>
    <name evidence="2" type="ORF">ABVT43_21070</name>
</gene>
<proteinExistence type="predicted"/>
<dbReference type="PANTHER" id="PTHR46889">
    <property type="entry name" value="TRANSPOSASE INSF FOR INSERTION SEQUENCE IS3B-RELATED"/>
    <property type="match status" value="1"/>
</dbReference>
<dbReference type="InterPro" id="IPR050900">
    <property type="entry name" value="Transposase_IS3/IS150/IS904"/>
</dbReference>
<dbReference type="InterPro" id="IPR048020">
    <property type="entry name" value="Transpos_IS3"/>
</dbReference>
<dbReference type="InterPro" id="IPR012337">
    <property type="entry name" value="RNaseH-like_sf"/>
</dbReference>
<dbReference type="InterPro" id="IPR001584">
    <property type="entry name" value="Integrase_cat-core"/>
</dbReference>
<dbReference type="Pfam" id="PF00665">
    <property type="entry name" value="rve"/>
    <property type="match status" value="1"/>
</dbReference>
<dbReference type="Pfam" id="PF13276">
    <property type="entry name" value="HTH_21"/>
    <property type="match status" value="1"/>
</dbReference>
<evidence type="ECO:0000313" key="2">
    <source>
        <dbReference type="EMBL" id="MET1257637.1"/>
    </source>
</evidence>
<comment type="caution">
    <text evidence="2">The sequence shown here is derived from an EMBL/GenBank/DDBJ whole genome shotgun (WGS) entry which is preliminary data.</text>
</comment>
<feature type="domain" description="Integrase catalytic" evidence="1">
    <location>
        <begin position="63"/>
        <end position="177"/>
    </location>
</feature>
<dbReference type="NCBIfam" id="NF033516">
    <property type="entry name" value="transpos_IS3"/>
    <property type="match status" value="1"/>
</dbReference>